<evidence type="ECO:0000259" key="11">
    <source>
        <dbReference type="Pfam" id="PF07730"/>
    </source>
</evidence>
<evidence type="ECO:0000313" key="13">
    <source>
        <dbReference type="EMBL" id="AVH76828.1"/>
    </source>
</evidence>
<dbReference type="Gene3D" id="1.20.5.1930">
    <property type="match status" value="1"/>
</dbReference>
<dbReference type="CDD" id="cd16917">
    <property type="entry name" value="HATPase_UhpB-NarQ-NarX-like"/>
    <property type="match status" value="1"/>
</dbReference>
<protein>
    <recommendedName>
        <fullName evidence="2">histidine kinase</fullName>
        <ecNumber evidence="2">2.7.13.3</ecNumber>
    </recommendedName>
</protein>
<dbReference type="GO" id="GO:0016020">
    <property type="term" value="C:membrane"/>
    <property type="evidence" value="ECO:0007669"/>
    <property type="project" value="InterPro"/>
</dbReference>
<feature type="transmembrane region" description="Helical" evidence="9">
    <location>
        <begin position="137"/>
        <end position="157"/>
    </location>
</feature>
<dbReference type="InterPro" id="IPR036890">
    <property type="entry name" value="HATPase_C_sf"/>
</dbReference>
<evidence type="ECO:0000259" key="12">
    <source>
        <dbReference type="Pfam" id="PF23539"/>
    </source>
</evidence>
<keyword evidence="5" id="KW-0547">Nucleotide-binding</keyword>
<keyword evidence="9" id="KW-0812">Transmembrane</keyword>
<keyword evidence="9" id="KW-1133">Transmembrane helix</keyword>
<keyword evidence="7" id="KW-0067">ATP-binding</keyword>
<keyword evidence="8" id="KW-0902">Two-component regulatory system</keyword>
<dbReference type="AlphaFoldDB" id="A0A2L2P6U7"/>
<proteinExistence type="predicted"/>
<evidence type="ECO:0000256" key="7">
    <source>
        <dbReference type="ARBA" id="ARBA00022840"/>
    </source>
</evidence>
<dbReference type="Pfam" id="PF02518">
    <property type="entry name" value="HATPase_c"/>
    <property type="match status" value="1"/>
</dbReference>
<evidence type="ECO:0000256" key="1">
    <source>
        <dbReference type="ARBA" id="ARBA00000085"/>
    </source>
</evidence>
<evidence type="ECO:0000256" key="8">
    <source>
        <dbReference type="ARBA" id="ARBA00023012"/>
    </source>
</evidence>
<comment type="catalytic activity">
    <reaction evidence="1">
        <text>ATP + protein L-histidine = ADP + protein N-phospho-L-histidine.</text>
        <dbReference type="EC" id="2.7.13.3"/>
    </reaction>
</comment>
<evidence type="ECO:0000256" key="6">
    <source>
        <dbReference type="ARBA" id="ARBA00022777"/>
    </source>
</evidence>
<evidence type="ECO:0000259" key="10">
    <source>
        <dbReference type="Pfam" id="PF02518"/>
    </source>
</evidence>
<dbReference type="Gene3D" id="3.30.565.10">
    <property type="entry name" value="Histidine kinase-like ATPase, C-terminal domain"/>
    <property type="match status" value="1"/>
</dbReference>
<feature type="transmembrane region" description="Helical" evidence="9">
    <location>
        <begin position="83"/>
        <end position="102"/>
    </location>
</feature>
<dbReference type="GO" id="GO:0005524">
    <property type="term" value="F:ATP binding"/>
    <property type="evidence" value="ECO:0007669"/>
    <property type="project" value="UniProtKB-KW"/>
</dbReference>
<dbReference type="GO" id="GO:0000155">
    <property type="term" value="F:phosphorelay sensor kinase activity"/>
    <property type="evidence" value="ECO:0007669"/>
    <property type="project" value="InterPro"/>
</dbReference>
<dbReference type="InterPro" id="IPR055558">
    <property type="entry name" value="DUF7134"/>
</dbReference>
<dbReference type="Pfam" id="PF23539">
    <property type="entry name" value="DUF7134"/>
    <property type="match status" value="1"/>
</dbReference>
<dbReference type="GO" id="GO:0046983">
    <property type="term" value="F:protein dimerization activity"/>
    <property type="evidence" value="ECO:0007669"/>
    <property type="project" value="InterPro"/>
</dbReference>
<feature type="transmembrane region" description="Helical" evidence="9">
    <location>
        <begin position="21"/>
        <end position="41"/>
    </location>
</feature>
<evidence type="ECO:0000256" key="4">
    <source>
        <dbReference type="ARBA" id="ARBA00022679"/>
    </source>
</evidence>
<feature type="transmembrane region" description="Helical" evidence="9">
    <location>
        <begin position="109"/>
        <end position="131"/>
    </location>
</feature>
<keyword evidence="3" id="KW-0597">Phosphoprotein</keyword>
<dbReference type="PANTHER" id="PTHR24421">
    <property type="entry name" value="NITRATE/NITRITE SENSOR PROTEIN NARX-RELATED"/>
    <property type="match status" value="1"/>
</dbReference>
<dbReference type="Pfam" id="PF07730">
    <property type="entry name" value="HisKA_3"/>
    <property type="match status" value="1"/>
</dbReference>
<accession>A0A2L2P6U7</accession>
<sequence>MSRRPKGYGGGMHRGDGTTRGRDSLVAGVAIAGCVAMGLLGQPDWAWSALMAATLVWRRSHPVVFAVTATAISAVHLGVDASLLLPGDLILLVGVFSVAAHASERAQHLGLMLGLLYISGLGAAVLLDIGFSASAGTGLVIGLVGISMLTAWAFGLLDRRRSEALRMARQRSEMSERDAEARTRLAAYEERERISDEMHDVLAHTLTNVIVQAESGRAAASDPDSASVFATISASGRSALREVRGLLSPADDLDRRPTPSLDDLDDLISGFVRAGTRLEVVVLGDPHPLSPGMSLAAYRVIQESLTNAVRHGCDGPIVLTVSWGRGELAVSVANPVGPSPIHRPVQEHRGLAGMRRRCELYGGELTYAHDRTFTVRVVWPLDVVVDGAVV</sequence>
<dbReference type="PANTHER" id="PTHR24421:SF10">
    <property type="entry name" value="NITRATE_NITRITE SENSOR PROTEIN NARQ"/>
    <property type="match status" value="1"/>
</dbReference>
<dbReference type="SUPFAM" id="SSF55874">
    <property type="entry name" value="ATPase domain of HSP90 chaperone/DNA topoisomerase II/histidine kinase"/>
    <property type="match status" value="1"/>
</dbReference>
<feature type="domain" description="Signal transduction histidine kinase subgroup 3 dimerisation and phosphoacceptor" evidence="11">
    <location>
        <begin position="190"/>
        <end position="247"/>
    </location>
</feature>
<evidence type="ECO:0000256" key="2">
    <source>
        <dbReference type="ARBA" id="ARBA00012438"/>
    </source>
</evidence>
<name>A0A2L2P6U7_9MICO</name>
<dbReference type="InterPro" id="IPR003594">
    <property type="entry name" value="HATPase_dom"/>
</dbReference>
<dbReference type="PROSITE" id="PS51257">
    <property type="entry name" value="PROKAR_LIPOPROTEIN"/>
    <property type="match status" value="1"/>
</dbReference>
<evidence type="ECO:0000256" key="5">
    <source>
        <dbReference type="ARBA" id="ARBA00022741"/>
    </source>
</evidence>
<dbReference type="EC" id="2.7.13.3" evidence="2"/>
<keyword evidence="4" id="KW-0808">Transferase</keyword>
<feature type="domain" description="DUF7134" evidence="12">
    <location>
        <begin position="22"/>
        <end position="161"/>
    </location>
</feature>
<keyword evidence="6" id="KW-0418">Kinase</keyword>
<dbReference type="EMBL" id="MG673929">
    <property type="protein sequence ID" value="AVH76828.1"/>
    <property type="molecule type" value="Genomic_DNA"/>
</dbReference>
<evidence type="ECO:0000256" key="9">
    <source>
        <dbReference type="SAM" id="Phobius"/>
    </source>
</evidence>
<keyword evidence="9" id="KW-0472">Membrane</keyword>
<dbReference type="InterPro" id="IPR050482">
    <property type="entry name" value="Sensor_HK_TwoCompSys"/>
</dbReference>
<dbReference type="InterPro" id="IPR011712">
    <property type="entry name" value="Sig_transdc_His_kin_sub3_dim/P"/>
</dbReference>
<evidence type="ECO:0000256" key="3">
    <source>
        <dbReference type="ARBA" id="ARBA00022553"/>
    </source>
</evidence>
<feature type="domain" description="Histidine kinase/HSP90-like ATPase" evidence="10">
    <location>
        <begin position="296"/>
        <end position="381"/>
    </location>
</feature>
<reference evidence="13" key="1">
    <citation type="submission" date="2017-12" db="EMBL/GenBank/DDBJ databases">
        <title>The anti-staphylococcal lipolanthines contain the amino acid avionin.</title>
        <authorList>
            <person name="Wiebach V."/>
            <person name="Mainz A."/>
            <person name="Siegert M.-A.J."/>
            <person name="Jungmann N.A."/>
            <person name="Lesquame G."/>
            <person name="Tirat S."/>
            <person name="Dreux-Zigha A."/>
            <person name="Aszodi J."/>
            <person name="Le Beller D."/>
            <person name="Suessmuth R.D."/>
        </authorList>
    </citation>
    <scope>NUCLEOTIDE SEQUENCE</scope>
    <source>
        <strain evidence="13">5913</strain>
    </source>
</reference>
<organism evidence="13">
    <name type="scientific">Microbacterium arborescens</name>
    <dbReference type="NCBI Taxonomy" id="33883"/>
    <lineage>
        <taxon>Bacteria</taxon>
        <taxon>Bacillati</taxon>
        <taxon>Actinomycetota</taxon>
        <taxon>Actinomycetes</taxon>
        <taxon>Micrococcales</taxon>
        <taxon>Microbacteriaceae</taxon>
        <taxon>Microbacterium</taxon>
    </lineage>
</organism>
<gene>
    <name evidence="13" type="primary">yxjM</name>
</gene>